<dbReference type="InterPro" id="IPR050270">
    <property type="entry name" value="DegV_domain_contain"/>
</dbReference>
<sequence length="280" mass="30857">MQWKIVTDSGASIRSIKHINDQVDFEVVPLLINIDEHTYQDNDQLSTETLVTEMENAKNTGTACPSPETYAQTFESNDNVLCFTLSSGVSGSYNAACLGKELALEKNPNANIYILNSRSAGAEIDLLISLAAQIIKEKLDFEAVVQALEKEHLKTNVSFVLESVDNLVKNGRVSKIVGNMIGLLNIRLIGKRSPEGTIELAQKARGHHQAMKKLWAEIKSKGYNGGKLIINHVLNPKASQELQKMILDQFPQADIEILAASGLCSFYAQRKGLIIGYQTR</sequence>
<accession>A0A1G7U5I1</accession>
<evidence type="ECO:0000256" key="2">
    <source>
        <dbReference type="ARBA" id="ARBA00023121"/>
    </source>
</evidence>
<evidence type="ECO:0000313" key="4">
    <source>
        <dbReference type="Proteomes" id="UP000199708"/>
    </source>
</evidence>
<dbReference type="GO" id="GO:0008289">
    <property type="term" value="F:lipid binding"/>
    <property type="evidence" value="ECO:0007669"/>
    <property type="project" value="UniProtKB-KW"/>
</dbReference>
<name>A0A1G7U5I1_9LACT</name>
<dbReference type="RefSeq" id="WP_090290247.1">
    <property type="nucleotide sequence ID" value="NZ_FNCK01000008.1"/>
</dbReference>
<dbReference type="OrthoDB" id="2138472at2"/>
<dbReference type="Gene3D" id="2.20.28.50">
    <property type="entry name" value="degv family protein"/>
    <property type="match status" value="1"/>
</dbReference>
<dbReference type="PANTHER" id="PTHR33434:SF2">
    <property type="entry name" value="FATTY ACID-BINDING PROTEIN TM_1468"/>
    <property type="match status" value="1"/>
</dbReference>
<dbReference type="PANTHER" id="PTHR33434">
    <property type="entry name" value="DEGV DOMAIN-CONTAINING PROTEIN DR_1986-RELATED"/>
    <property type="match status" value="1"/>
</dbReference>
<keyword evidence="4" id="KW-1185">Reference proteome</keyword>
<dbReference type="EMBL" id="FNCK01000008">
    <property type="protein sequence ID" value="SDG42882.1"/>
    <property type="molecule type" value="Genomic_DNA"/>
</dbReference>
<dbReference type="SUPFAM" id="SSF82549">
    <property type="entry name" value="DAK1/DegV-like"/>
    <property type="match status" value="1"/>
</dbReference>
<dbReference type="Gene3D" id="3.30.1180.10">
    <property type="match status" value="1"/>
</dbReference>
<dbReference type="Proteomes" id="UP000199708">
    <property type="component" value="Unassembled WGS sequence"/>
</dbReference>
<evidence type="ECO:0000256" key="1">
    <source>
        <dbReference type="ARBA" id="ARBA00003238"/>
    </source>
</evidence>
<dbReference type="Gene3D" id="3.40.50.10440">
    <property type="entry name" value="Dihydroxyacetone kinase, domain 1"/>
    <property type="match status" value="1"/>
</dbReference>
<organism evidence="3 4">
    <name type="scientific">Facklamia miroungae</name>
    <dbReference type="NCBI Taxonomy" id="120956"/>
    <lineage>
        <taxon>Bacteria</taxon>
        <taxon>Bacillati</taxon>
        <taxon>Bacillota</taxon>
        <taxon>Bacilli</taxon>
        <taxon>Lactobacillales</taxon>
        <taxon>Aerococcaceae</taxon>
        <taxon>Facklamia</taxon>
    </lineage>
</organism>
<dbReference type="Pfam" id="PF02645">
    <property type="entry name" value="DegV"/>
    <property type="match status" value="1"/>
</dbReference>
<dbReference type="InterPro" id="IPR043168">
    <property type="entry name" value="DegV_C"/>
</dbReference>
<comment type="function">
    <text evidence="1">May bind long-chain fatty acids, such as palmitate, and may play a role in lipid transport or fatty acid metabolism.</text>
</comment>
<protein>
    <submittedName>
        <fullName evidence="3">EDD domain protein, DegV family</fullName>
    </submittedName>
</protein>
<gene>
    <name evidence="3" type="ORF">SAMN05421791_10874</name>
</gene>
<dbReference type="NCBIfam" id="TIGR00762">
    <property type="entry name" value="DegV"/>
    <property type="match status" value="1"/>
</dbReference>
<dbReference type="InterPro" id="IPR003797">
    <property type="entry name" value="DegV"/>
</dbReference>
<dbReference type="STRING" id="120956.SAMN05421791_10874"/>
<dbReference type="PROSITE" id="PS51482">
    <property type="entry name" value="DEGV"/>
    <property type="match status" value="1"/>
</dbReference>
<evidence type="ECO:0000313" key="3">
    <source>
        <dbReference type="EMBL" id="SDG42882.1"/>
    </source>
</evidence>
<dbReference type="AlphaFoldDB" id="A0A1G7U5I1"/>
<proteinExistence type="predicted"/>
<keyword evidence="2" id="KW-0446">Lipid-binding</keyword>
<reference evidence="3 4" key="1">
    <citation type="submission" date="2016-10" db="EMBL/GenBank/DDBJ databases">
        <authorList>
            <person name="de Groot N.N."/>
        </authorList>
    </citation>
    <scope>NUCLEOTIDE SEQUENCE [LARGE SCALE GENOMIC DNA]</scope>
    <source>
        <strain evidence="3 4">ATCC BAA-466</strain>
    </source>
</reference>